<organism evidence="7 8">
    <name type="scientific">Desulfosporosinus metallidurans</name>
    <dbReference type="NCBI Taxonomy" id="1888891"/>
    <lineage>
        <taxon>Bacteria</taxon>
        <taxon>Bacillati</taxon>
        <taxon>Bacillota</taxon>
        <taxon>Clostridia</taxon>
        <taxon>Eubacteriales</taxon>
        <taxon>Desulfitobacteriaceae</taxon>
        <taxon>Desulfosporosinus</taxon>
    </lineage>
</organism>
<dbReference type="Pfam" id="PF02782">
    <property type="entry name" value="FGGY_C"/>
    <property type="match status" value="1"/>
</dbReference>
<evidence type="ECO:0000256" key="2">
    <source>
        <dbReference type="ARBA" id="ARBA00022679"/>
    </source>
</evidence>
<comment type="caution">
    <text evidence="7">The sequence shown here is derived from an EMBL/GenBank/DDBJ whole genome shotgun (WGS) entry which is preliminary data.</text>
</comment>
<dbReference type="PIRSF" id="PIRSF000538">
    <property type="entry name" value="GlpK"/>
    <property type="match status" value="1"/>
</dbReference>
<feature type="domain" description="Carbohydrate kinase FGGY C-terminal" evidence="6">
    <location>
        <begin position="257"/>
        <end position="447"/>
    </location>
</feature>
<comment type="similarity">
    <text evidence="1 4">Belongs to the FGGY kinase family.</text>
</comment>
<accession>A0A1Q8QUM5</accession>
<proteinExistence type="inferred from homology"/>
<dbReference type="PROSITE" id="PS00933">
    <property type="entry name" value="FGGY_KINASES_1"/>
    <property type="match status" value="1"/>
</dbReference>
<dbReference type="GO" id="GO:0016773">
    <property type="term" value="F:phosphotransferase activity, alcohol group as acceptor"/>
    <property type="evidence" value="ECO:0007669"/>
    <property type="project" value="InterPro"/>
</dbReference>
<dbReference type="PANTHER" id="PTHR43095">
    <property type="entry name" value="SUGAR KINASE"/>
    <property type="match status" value="1"/>
</dbReference>
<gene>
    <name evidence="7" type="ORF">DSOL_2879</name>
</gene>
<feature type="domain" description="Carbohydrate kinase FGGY N-terminal" evidence="5">
    <location>
        <begin position="8"/>
        <end position="248"/>
    </location>
</feature>
<dbReference type="InterPro" id="IPR018485">
    <property type="entry name" value="FGGY_C"/>
</dbReference>
<dbReference type="InterPro" id="IPR043129">
    <property type="entry name" value="ATPase_NBD"/>
</dbReference>
<dbReference type="STRING" id="1888891.DSOL_2879"/>
<dbReference type="InterPro" id="IPR050406">
    <property type="entry name" value="FGGY_Carb_Kinase"/>
</dbReference>
<dbReference type="SUPFAM" id="SSF53067">
    <property type="entry name" value="Actin-like ATPase domain"/>
    <property type="match status" value="2"/>
</dbReference>
<evidence type="ECO:0000259" key="5">
    <source>
        <dbReference type="Pfam" id="PF00370"/>
    </source>
</evidence>
<dbReference type="OrthoDB" id="9805576at2"/>
<keyword evidence="3 4" id="KW-0418">Kinase</keyword>
<dbReference type="CDD" id="cd07770">
    <property type="entry name" value="ASKHA_NBD_FGGY_GntK"/>
    <property type="match status" value="1"/>
</dbReference>
<dbReference type="EMBL" id="MLBF01000021">
    <property type="protein sequence ID" value="OLN30992.1"/>
    <property type="molecule type" value="Genomic_DNA"/>
</dbReference>
<dbReference type="Proteomes" id="UP000186102">
    <property type="component" value="Unassembled WGS sequence"/>
</dbReference>
<dbReference type="InterPro" id="IPR000577">
    <property type="entry name" value="Carb_kinase_FGGY"/>
</dbReference>
<dbReference type="Pfam" id="PF00370">
    <property type="entry name" value="FGGY_N"/>
    <property type="match status" value="1"/>
</dbReference>
<evidence type="ECO:0000256" key="4">
    <source>
        <dbReference type="RuleBase" id="RU003733"/>
    </source>
</evidence>
<keyword evidence="2 4" id="KW-0808">Transferase</keyword>
<dbReference type="PROSITE" id="PS00445">
    <property type="entry name" value="FGGY_KINASES_2"/>
    <property type="match status" value="1"/>
</dbReference>
<sequence length="508" mass="55632">MVEQREWILSVDVGTSSVKATIFNEKAELVREFSSGYPLIQTRQGYVEQDPFKVLEAFHWAIQQVLSGVTDCPKVMVLSTAMHALMAVDEFNQPLTHLVTWADQRAEGMAGRLRSGPEGLSLYEKTGTPIHAMSPLVKLAWFRENESEIYHRTKLWADLKSWILFDLLGEWVVDESIASATGLYNLASRDWDQDALDWCGVSGAQLPRLVKTTDIVGCVKPDLAEKLGLGHDTRIIAGASDGALANLGVGAVNPGSLAISIGTSGAVRGMVNEPKLDPQGRLFCYHVDENHYIVGGPINNGGILVRWLQGILLSGGESSDTFYEQLNLGVAKITPGSDGLFCLPYLTGERAPFWREDVSGSFWGLKLIHTRDHLMRAVLEGICYQLNSVVELLVHLIGPVVEVRATGGFTKSKVWVQILADVIGKPLGTLKHTQGSALGGAFLAWYALGQISSLEECAELIPPARVQAPVQTRVARYQEGYTLFKELVNLGEKAYLKLQEFAQKGASQ</sequence>
<evidence type="ECO:0000313" key="8">
    <source>
        <dbReference type="Proteomes" id="UP000186102"/>
    </source>
</evidence>
<evidence type="ECO:0000259" key="6">
    <source>
        <dbReference type="Pfam" id="PF02782"/>
    </source>
</evidence>
<dbReference type="GO" id="GO:0005975">
    <property type="term" value="P:carbohydrate metabolic process"/>
    <property type="evidence" value="ECO:0007669"/>
    <property type="project" value="InterPro"/>
</dbReference>
<dbReference type="PANTHER" id="PTHR43095:SF2">
    <property type="entry name" value="GLUCONOKINASE"/>
    <property type="match status" value="1"/>
</dbReference>
<evidence type="ECO:0000313" key="7">
    <source>
        <dbReference type="EMBL" id="OLN30992.1"/>
    </source>
</evidence>
<evidence type="ECO:0000256" key="3">
    <source>
        <dbReference type="ARBA" id="ARBA00022777"/>
    </source>
</evidence>
<name>A0A1Q8QUM5_9FIRM</name>
<keyword evidence="8" id="KW-1185">Reference proteome</keyword>
<protein>
    <submittedName>
        <fullName evidence="7">Gluconokinase</fullName>
    </submittedName>
</protein>
<dbReference type="InterPro" id="IPR018484">
    <property type="entry name" value="FGGY_N"/>
</dbReference>
<dbReference type="Gene3D" id="3.30.420.40">
    <property type="match status" value="2"/>
</dbReference>
<dbReference type="InterPro" id="IPR018483">
    <property type="entry name" value="Carb_kinase_FGGY_CS"/>
</dbReference>
<dbReference type="AlphaFoldDB" id="A0A1Q8QUM5"/>
<reference evidence="7 8" key="1">
    <citation type="submission" date="2016-09" db="EMBL/GenBank/DDBJ databases">
        <title>Complete genome of Desulfosporosinus sp. OL.</title>
        <authorList>
            <person name="Mardanov A."/>
            <person name="Beletsky A."/>
            <person name="Panova A."/>
            <person name="Karnachuk O."/>
            <person name="Ravin N."/>
        </authorList>
    </citation>
    <scope>NUCLEOTIDE SEQUENCE [LARGE SCALE GENOMIC DNA]</scope>
    <source>
        <strain evidence="7 8">OL</strain>
    </source>
</reference>
<evidence type="ECO:0000256" key="1">
    <source>
        <dbReference type="ARBA" id="ARBA00009156"/>
    </source>
</evidence>
<dbReference type="GO" id="GO:0016301">
    <property type="term" value="F:kinase activity"/>
    <property type="evidence" value="ECO:0007669"/>
    <property type="project" value="UniProtKB-KW"/>
</dbReference>